<feature type="domain" description="DUF5622" evidence="1">
    <location>
        <begin position="2"/>
        <end position="71"/>
    </location>
</feature>
<dbReference type="InterPro" id="IPR041043">
    <property type="entry name" value="DUF5622"/>
</dbReference>
<reference evidence="5" key="1">
    <citation type="submission" date="2018-09" db="EMBL/GenBank/DDBJ databases">
        <title>Complete Genome Sequencing of Sulfolobus sp. JCM 16834.</title>
        <authorList>
            <person name="Kato S."/>
            <person name="Itoh T."/>
            <person name="Ohkuma M."/>
        </authorList>
    </citation>
    <scope>NUCLEOTIDE SEQUENCE [LARGE SCALE GENOMIC DNA]</scope>
    <source>
        <strain evidence="5">IC-007</strain>
    </source>
</reference>
<gene>
    <name evidence="2" type="ORF">IC006_1157</name>
    <name evidence="3" type="ORF">IC007_1132</name>
</gene>
<evidence type="ECO:0000259" key="1">
    <source>
        <dbReference type="Pfam" id="PF18533"/>
    </source>
</evidence>
<dbReference type="KEGG" id="step:IC006_1157"/>
<dbReference type="Proteomes" id="UP000322983">
    <property type="component" value="Chromosome"/>
</dbReference>
<protein>
    <recommendedName>
        <fullName evidence="1">DUF5622 domain-containing protein</fullName>
    </recommendedName>
</protein>
<dbReference type="OrthoDB" id="39186at2157"/>
<evidence type="ECO:0000313" key="3">
    <source>
        <dbReference type="EMBL" id="BBG26616.1"/>
    </source>
</evidence>
<dbReference type="Proteomes" id="UP000325030">
    <property type="component" value="Chromosome"/>
</dbReference>
<dbReference type="AlphaFoldDB" id="A0A510E296"/>
<accession>A0A510E296</accession>
<dbReference type="EMBL" id="AP018929">
    <property type="protein sequence ID" value="BBG23861.1"/>
    <property type="molecule type" value="Genomic_DNA"/>
</dbReference>
<organism evidence="3 5">
    <name type="scientific">Sulfuracidifex tepidarius</name>
    <dbReference type="NCBI Taxonomy" id="1294262"/>
    <lineage>
        <taxon>Archaea</taxon>
        <taxon>Thermoproteota</taxon>
        <taxon>Thermoprotei</taxon>
        <taxon>Sulfolobales</taxon>
        <taxon>Sulfolobaceae</taxon>
        <taxon>Sulfuracidifex</taxon>
    </lineage>
</organism>
<sequence length="73" mass="8666">MLKHDKIIYIEVKKGTNEKETKFYVKARSFKSKDYNSPEKYILLNSRKEKPPRNATIVKVDDLPLEVKEKLLK</sequence>
<evidence type="ECO:0000313" key="2">
    <source>
        <dbReference type="EMBL" id="BBG23861.1"/>
    </source>
</evidence>
<dbReference type="Gene3D" id="3.30.160.830">
    <property type="match status" value="1"/>
</dbReference>
<evidence type="ECO:0000313" key="5">
    <source>
        <dbReference type="Proteomes" id="UP000325030"/>
    </source>
</evidence>
<dbReference type="EMBL" id="AP018930">
    <property type="protein sequence ID" value="BBG26616.1"/>
    <property type="molecule type" value="Genomic_DNA"/>
</dbReference>
<name>A0A510E296_9CREN</name>
<accession>A0A510DUH9</accession>
<reference evidence="3 4" key="2">
    <citation type="journal article" date="2020" name="Int. J. Syst. Evol. Microbiol.">
        <title>Sulfuracidifex tepidarius gen. nov., sp. nov. and transfer of Sulfolobus metallicus Huber and Stetter 1992 to the genus Sulfuracidifex as Sulfuracidifex metallicus comb. nov.</title>
        <authorList>
            <person name="Itoh T."/>
            <person name="Miura T."/>
            <person name="Sakai H.D."/>
            <person name="Kato S."/>
            <person name="Ohkuma M."/>
            <person name="Takashina T."/>
        </authorList>
    </citation>
    <scope>NUCLEOTIDE SEQUENCE</scope>
    <source>
        <strain evidence="2 4">IC-006</strain>
        <strain evidence="3">IC-007</strain>
    </source>
</reference>
<proteinExistence type="predicted"/>
<keyword evidence="4" id="KW-1185">Reference proteome</keyword>
<dbReference type="Pfam" id="PF18533">
    <property type="entry name" value="DUF5622"/>
    <property type="match status" value="1"/>
</dbReference>
<evidence type="ECO:0000313" key="4">
    <source>
        <dbReference type="Proteomes" id="UP000322983"/>
    </source>
</evidence>